<dbReference type="Gene3D" id="1.25.40.10">
    <property type="entry name" value="Tetratricopeptide repeat domain"/>
    <property type="match status" value="1"/>
</dbReference>
<evidence type="ECO:0000313" key="1">
    <source>
        <dbReference type="EMBL" id="CAH9083903.1"/>
    </source>
</evidence>
<dbReference type="PANTHER" id="PTHR26312">
    <property type="entry name" value="TETRATRICOPEPTIDE REPEAT PROTEIN 5"/>
    <property type="match status" value="1"/>
</dbReference>
<dbReference type="Proteomes" id="UP001152523">
    <property type="component" value="Unassembled WGS sequence"/>
</dbReference>
<reference evidence="1" key="1">
    <citation type="submission" date="2022-07" db="EMBL/GenBank/DDBJ databases">
        <authorList>
            <person name="Macas J."/>
            <person name="Novak P."/>
            <person name="Neumann P."/>
        </authorList>
    </citation>
    <scope>NUCLEOTIDE SEQUENCE</scope>
</reference>
<accession>A0AAV0CUD9</accession>
<dbReference type="PANTHER" id="PTHR26312:SF180">
    <property type="match status" value="1"/>
</dbReference>
<comment type="caution">
    <text evidence="1">The sequence shown here is derived from an EMBL/GenBank/DDBJ whole genome shotgun (WGS) entry which is preliminary data.</text>
</comment>
<dbReference type="InterPro" id="IPR011990">
    <property type="entry name" value="TPR-like_helical_dom_sf"/>
</dbReference>
<gene>
    <name evidence="1" type="ORF">CEPIT_LOCUS8725</name>
</gene>
<proteinExistence type="predicted"/>
<sequence>MLLRSSSTPLLNFPLPWISNQTSSPESYNCLSLHSMMKLSRSSSWVGGSQRKMGRALLERRSSLPSSSRKCVHGHGWLSAAQGDVKEEEDEEEEEVLVLLKSGLKTEEMQGFEEEAARRRSVAVAGDYGGGGGREGGVNRFGNWDPNNGSEKTDVYYKKMIKANPGNPLLLGNYARFLKEVKGDLIKAEEYCGRSLLANPSDGSVMSLYAELIWQSNKNAAARAQTYYDQAIQTSPHDCYVLASYAHFLWDAEDEEEDENDKNEGRQNIEYFADRSKPCLVR</sequence>
<organism evidence="1 2">
    <name type="scientific">Cuscuta epithymum</name>
    <dbReference type="NCBI Taxonomy" id="186058"/>
    <lineage>
        <taxon>Eukaryota</taxon>
        <taxon>Viridiplantae</taxon>
        <taxon>Streptophyta</taxon>
        <taxon>Embryophyta</taxon>
        <taxon>Tracheophyta</taxon>
        <taxon>Spermatophyta</taxon>
        <taxon>Magnoliopsida</taxon>
        <taxon>eudicotyledons</taxon>
        <taxon>Gunneridae</taxon>
        <taxon>Pentapetalae</taxon>
        <taxon>asterids</taxon>
        <taxon>lamiids</taxon>
        <taxon>Solanales</taxon>
        <taxon>Convolvulaceae</taxon>
        <taxon>Cuscuteae</taxon>
        <taxon>Cuscuta</taxon>
        <taxon>Cuscuta subgen. Cuscuta</taxon>
    </lineage>
</organism>
<keyword evidence="2" id="KW-1185">Reference proteome</keyword>
<evidence type="ECO:0000313" key="2">
    <source>
        <dbReference type="Proteomes" id="UP001152523"/>
    </source>
</evidence>
<protein>
    <submittedName>
        <fullName evidence="1">Uncharacterized protein</fullName>
    </submittedName>
</protein>
<dbReference type="EMBL" id="CAMAPF010000045">
    <property type="protein sequence ID" value="CAH9083903.1"/>
    <property type="molecule type" value="Genomic_DNA"/>
</dbReference>
<dbReference type="SUPFAM" id="SSF48452">
    <property type="entry name" value="TPR-like"/>
    <property type="match status" value="1"/>
</dbReference>
<dbReference type="AlphaFoldDB" id="A0AAV0CUD9"/>
<name>A0AAV0CUD9_9ASTE</name>